<organism evidence="12 13">
    <name type="scientific">Argiope bruennichi</name>
    <name type="common">Wasp spider</name>
    <name type="synonym">Aranea bruennichi</name>
    <dbReference type="NCBI Taxonomy" id="94029"/>
    <lineage>
        <taxon>Eukaryota</taxon>
        <taxon>Metazoa</taxon>
        <taxon>Ecdysozoa</taxon>
        <taxon>Arthropoda</taxon>
        <taxon>Chelicerata</taxon>
        <taxon>Arachnida</taxon>
        <taxon>Araneae</taxon>
        <taxon>Araneomorphae</taxon>
        <taxon>Entelegynae</taxon>
        <taxon>Araneoidea</taxon>
        <taxon>Araneidae</taxon>
        <taxon>Argiope</taxon>
    </lineage>
</organism>
<dbReference type="InterPro" id="IPR013087">
    <property type="entry name" value="Znf_C2H2_type"/>
</dbReference>
<dbReference type="GO" id="GO:0000981">
    <property type="term" value="F:DNA-binding transcription factor activity, RNA polymerase II-specific"/>
    <property type="evidence" value="ECO:0007669"/>
    <property type="project" value="TreeGrafter"/>
</dbReference>
<dbReference type="SMART" id="SM00355">
    <property type="entry name" value="ZnF_C2H2"/>
    <property type="match status" value="8"/>
</dbReference>
<evidence type="ECO:0000256" key="2">
    <source>
        <dbReference type="ARBA" id="ARBA00022723"/>
    </source>
</evidence>
<dbReference type="GO" id="GO:0005634">
    <property type="term" value="C:nucleus"/>
    <property type="evidence" value="ECO:0007669"/>
    <property type="project" value="UniProtKB-SubCell"/>
</dbReference>
<dbReference type="PROSITE" id="PS00028">
    <property type="entry name" value="ZINC_FINGER_C2H2_1"/>
    <property type="match status" value="4"/>
</dbReference>
<dbReference type="SUPFAM" id="SSF57667">
    <property type="entry name" value="beta-beta-alpha zinc fingers"/>
    <property type="match status" value="5"/>
</dbReference>
<evidence type="ECO:0000256" key="7">
    <source>
        <dbReference type="ARBA" id="ARBA00023125"/>
    </source>
</evidence>
<dbReference type="Pfam" id="PF13894">
    <property type="entry name" value="zf-C2H2_4"/>
    <property type="match status" value="1"/>
</dbReference>
<feature type="domain" description="C2H2-type" evidence="11">
    <location>
        <begin position="155"/>
        <end position="182"/>
    </location>
</feature>
<dbReference type="PANTHER" id="PTHR24408:SF58">
    <property type="entry name" value="TRANSCRIPTION FACTOR (TFIIIA), PUTATIVE (AFU_ORTHOLOGUE AFUA_1G05150)-RELATED"/>
    <property type="match status" value="1"/>
</dbReference>
<dbReference type="FunFam" id="3.30.160.60:FF:000646">
    <property type="entry name" value="Myeloid zinc finger 1"/>
    <property type="match status" value="1"/>
</dbReference>
<dbReference type="GO" id="GO:0043565">
    <property type="term" value="F:sequence-specific DNA binding"/>
    <property type="evidence" value="ECO:0007669"/>
    <property type="project" value="TreeGrafter"/>
</dbReference>
<keyword evidence="13" id="KW-1185">Reference proteome</keyword>
<reference evidence="12" key="2">
    <citation type="submission" date="2020-06" db="EMBL/GenBank/DDBJ databases">
        <authorList>
            <person name="Sheffer M."/>
        </authorList>
    </citation>
    <scope>NUCLEOTIDE SEQUENCE</scope>
</reference>
<feature type="domain" description="C2H2-type" evidence="11">
    <location>
        <begin position="206"/>
        <end position="233"/>
    </location>
</feature>
<evidence type="ECO:0000256" key="8">
    <source>
        <dbReference type="ARBA" id="ARBA00023163"/>
    </source>
</evidence>
<evidence type="ECO:0000256" key="1">
    <source>
        <dbReference type="ARBA" id="ARBA00004123"/>
    </source>
</evidence>
<feature type="domain" description="C2H2-type" evidence="11">
    <location>
        <begin position="127"/>
        <end position="154"/>
    </location>
</feature>
<keyword evidence="3" id="KW-0677">Repeat</keyword>
<dbReference type="PANTHER" id="PTHR24408">
    <property type="entry name" value="ZINC FINGER PROTEIN"/>
    <property type="match status" value="1"/>
</dbReference>
<dbReference type="PROSITE" id="PS50157">
    <property type="entry name" value="ZINC_FINGER_C2H2_2"/>
    <property type="match status" value="8"/>
</dbReference>
<gene>
    <name evidence="12" type="ORF">HNY73_008468</name>
</gene>
<keyword evidence="8" id="KW-0804">Transcription</keyword>
<evidence type="ECO:0000256" key="10">
    <source>
        <dbReference type="PROSITE-ProRule" id="PRU00042"/>
    </source>
</evidence>
<evidence type="ECO:0000313" key="12">
    <source>
        <dbReference type="EMBL" id="KAF8786796.1"/>
    </source>
</evidence>
<protein>
    <submittedName>
        <fullName evidence="12">Zinc finger protein 1 like protein</fullName>
    </submittedName>
</protein>
<keyword evidence="9" id="KW-0539">Nucleus</keyword>
<feature type="domain" description="C2H2-type" evidence="11">
    <location>
        <begin position="262"/>
        <end position="286"/>
    </location>
</feature>
<comment type="subcellular location">
    <subcellularLocation>
        <location evidence="1">Nucleus</location>
    </subcellularLocation>
</comment>
<evidence type="ECO:0000256" key="5">
    <source>
        <dbReference type="ARBA" id="ARBA00022833"/>
    </source>
</evidence>
<dbReference type="FunFam" id="3.30.160.60:FF:002343">
    <property type="entry name" value="Zinc finger protein 33A"/>
    <property type="match status" value="2"/>
</dbReference>
<evidence type="ECO:0000256" key="3">
    <source>
        <dbReference type="ARBA" id="ARBA00022737"/>
    </source>
</evidence>
<dbReference type="Proteomes" id="UP000807504">
    <property type="component" value="Unassembled WGS sequence"/>
</dbReference>
<evidence type="ECO:0000313" key="13">
    <source>
        <dbReference type="Proteomes" id="UP000807504"/>
    </source>
</evidence>
<comment type="caution">
    <text evidence="12">The sequence shown here is derived from an EMBL/GenBank/DDBJ whole genome shotgun (WGS) entry which is preliminary data.</text>
</comment>
<keyword evidence="5" id="KW-0862">Zinc</keyword>
<dbReference type="GO" id="GO:0008270">
    <property type="term" value="F:zinc ion binding"/>
    <property type="evidence" value="ECO:0007669"/>
    <property type="project" value="UniProtKB-KW"/>
</dbReference>
<sequence length="286" mass="32950">MIASARISLKGVSEVIPESFQERDKITGSYNCQFCNYSSVLRANVKKHIRTHTGERPYSCTVCHKRFSSKANLNVHFRLHTGALPYECPHCGKRFNEKKNMHLHLSNRIQANLEASPSVSQFKKGMYSCSLCSYSTSVETRLRSHEKIHIGEQKFFCPVCERSFNKKSNLKVHLRLHSGNLPYECPACVSEVIPEIFAKRDLITGYNCTFCNYSSVIRANVKKHIRTHTGERPYSCTVCHKKFSSKANLNVHFRLHTGALPYECPHCRKRFNEKRSMLIHLITHKQ</sequence>
<evidence type="ECO:0000256" key="6">
    <source>
        <dbReference type="ARBA" id="ARBA00023015"/>
    </source>
</evidence>
<evidence type="ECO:0000256" key="9">
    <source>
        <dbReference type="ARBA" id="ARBA00023242"/>
    </source>
</evidence>
<dbReference type="Pfam" id="PF00096">
    <property type="entry name" value="zf-C2H2"/>
    <property type="match status" value="4"/>
</dbReference>
<accession>A0A8T0F6I4</accession>
<dbReference type="EMBL" id="JABXBU010000015">
    <property type="protein sequence ID" value="KAF8786796.1"/>
    <property type="molecule type" value="Genomic_DNA"/>
</dbReference>
<feature type="domain" description="C2H2-type" evidence="11">
    <location>
        <begin position="58"/>
        <end position="85"/>
    </location>
</feature>
<keyword evidence="6" id="KW-0805">Transcription regulation</keyword>
<keyword evidence="2" id="KW-0479">Metal-binding</keyword>
<keyword evidence="4 10" id="KW-0863">Zinc-finger</keyword>
<feature type="domain" description="C2H2-type" evidence="11">
    <location>
        <begin position="86"/>
        <end position="115"/>
    </location>
</feature>
<reference evidence="12" key="1">
    <citation type="journal article" date="2020" name="bioRxiv">
        <title>Chromosome-level reference genome of the European wasp spider Argiope bruennichi: a resource for studies on range expansion and evolutionary adaptation.</title>
        <authorList>
            <person name="Sheffer M.M."/>
            <person name="Hoppe A."/>
            <person name="Krehenwinkel H."/>
            <person name="Uhl G."/>
            <person name="Kuss A.W."/>
            <person name="Jensen L."/>
            <person name="Jensen C."/>
            <person name="Gillespie R.G."/>
            <person name="Hoff K.J."/>
            <person name="Prost S."/>
        </authorList>
    </citation>
    <scope>NUCLEOTIDE SEQUENCE</scope>
</reference>
<dbReference type="InterPro" id="IPR036236">
    <property type="entry name" value="Znf_C2H2_sf"/>
</dbReference>
<feature type="domain" description="C2H2-type" evidence="11">
    <location>
        <begin position="234"/>
        <end position="261"/>
    </location>
</feature>
<feature type="domain" description="C2H2-type" evidence="11">
    <location>
        <begin position="30"/>
        <end position="57"/>
    </location>
</feature>
<dbReference type="FunFam" id="3.30.160.60:FF:000100">
    <property type="entry name" value="Zinc finger 45-like"/>
    <property type="match status" value="2"/>
</dbReference>
<dbReference type="AlphaFoldDB" id="A0A8T0F6I4"/>
<name>A0A8T0F6I4_ARGBR</name>
<evidence type="ECO:0000256" key="4">
    <source>
        <dbReference type="ARBA" id="ARBA00022771"/>
    </source>
</evidence>
<proteinExistence type="predicted"/>
<evidence type="ECO:0000259" key="11">
    <source>
        <dbReference type="PROSITE" id="PS50157"/>
    </source>
</evidence>
<dbReference type="Gene3D" id="3.30.160.60">
    <property type="entry name" value="Classic Zinc Finger"/>
    <property type="match status" value="8"/>
</dbReference>
<keyword evidence="7" id="KW-0238">DNA-binding</keyword>